<dbReference type="PRINTS" id="PR00344">
    <property type="entry name" value="BCTRLSENSOR"/>
</dbReference>
<dbReference type="InterPro" id="IPR008207">
    <property type="entry name" value="Sig_transdc_His_kin_Hpt_dom"/>
</dbReference>
<dbReference type="PROSITE" id="PS50894">
    <property type="entry name" value="HPT"/>
    <property type="match status" value="1"/>
</dbReference>
<evidence type="ECO:0000256" key="12">
    <source>
        <dbReference type="ARBA" id="ARBA00023136"/>
    </source>
</evidence>
<keyword evidence="5" id="KW-0808">Transferase</keyword>
<dbReference type="GO" id="GO:0005524">
    <property type="term" value="F:ATP binding"/>
    <property type="evidence" value="ECO:0007669"/>
    <property type="project" value="UniProtKB-KW"/>
</dbReference>
<dbReference type="CDD" id="cd17546">
    <property type="entry name" value="REC_hyHK_CKI1_RcsC-like"/>
    <property type="match status" value="1"/>
</dbReference>
<evidence type="ECO:0000256" key="13">
    <source>
        <dbReference type="ARBA" id="ARBA00023293"/>
    </source>
</evidence>
<dbReference type="InterPro" id="IPR036641">
    <property type="entry name" value="HPT_dom_sf"/>
</dbReference>
<evidence type="ECO:0000256" key="4">
    <source>
        <dbReference type="ARBA" id="ARBA00022553"/>
    </source>
</evidence>
<comment type="subcellular location">
    <subcellularLocation>
        <location evidence="2">Cell membrane</location>
        <topology evidence="2">Multi-pass membrane protein</topology>
    </subcellularLocation>
</comment>
<dbReference type="SUPFAM" id="SSF52172">
    <property type="entry name" value="CheY-like"/>
    <property type="match status" value="1"/>
</dbReference>
<feature type="domain" description="PAC" evidence="20">
    <location>
        <begin position="236"/>
        <end position="288"/>
    </location>
</feature>
<feature type="domain" description="PAS" evidence="19">
    <location>
        <begin position="162"/>
        <end position="234"/>
    </location>
</feature>
<keyword evidence="7" id="KW-0547">Nucleotide-binding</keyword>
<evidence type="ECO:0000256" key="6">
    <source>
        <dbReference type="ARBA" id="ARBA00022692"/>
    </source>
</evidence>
<dbReference type="SUPFAM" id="SSF55781">
    <property type="entry name" value="GAF domain-like"/>
    <property type="match status" value="1"/>
</dbReference>
<dbReference type="SUPFAM" id="SSF55785">
    <property type="entry name" value="PYP-like sensor domain (PAS domain)"/>
    <property type="match status" value="4"/>
</dbReference>
<evidence type="ECO:0000259" key="19">
    <source>
        <dbReference type="PROSITE" id="PS50112"/>
    </source>
</evidence>
<dbReference type="SMART" id="SM00065">
    <property type="entry name" value="GAF"/>
    <property type="match status" value="1"/>
</dbReference>
<dbReference type="Gene3D" id="3.30.450.20">
    <property type="entry name" value="PAS domain"/>
    <property type="match status" value="4"/>
</dbReference>
<dbReference type="PANTHER" id="PTHR45339">
    <property type="entry name" value="HYBRID SIGNAL TRANSDUCTION HISTIDINE KINASE J"/>
    <property type="match status" value="1"/>
</dbReference>
<evidence type="ECO:0000313" key="23">
    <source>
        <dbReference type="Proteomes" id="UP000199564"/>
    </source>
</evidence>
<feature type="modified residue" description="4-aspartylphosphate" evidence="15">
    <location>
        <position position="1161"/>
    </location>
</feature>
<evidence type="ECO:0000256" key="14">
    <source>
        <dbReference type="PROSITE-ProRule" id="PRU00110"/>
    </source>
</evidence>
<dbReference type="SMART" id="SM00448">
    <property type="entry name" value="REC"/>
    <property type="match status" value="1"/>
</dbReference>
<dbReference type="InterPro" id="IPR001789">
    <property type="entry name" value="Sig_transdc_resp-reg_receiver"/>
</dbReference>
<dbReference type="PROSITE" id="PS50110">
    <property type="entry name" value="RESPONSE_REGULATORY"/>
    <property type="match status" value="1"/>
</dbReference>
<dbReference type="PANTHER" id="PTHR45339:SF1">
    <property type="entry name" value="HYBRID SIGNAL TRANSDUCTION HISTIDINE KINASE J"/>
    <property type="match status" value="1"/>
</dbReference>
<reference evidence="23" key="1">
    <citation type="submission" date="2016-10" db="EMBL/GenBank/DDBJ databases">
        <authorList>
            <person name="Varghese N."/>
            <person name="Submissions S."/>
        </authorList>
    </citation>
    <scope>NUCLEOTIDE SEQUENCE [LARGE SCALE GENOMIC DNA]</scope>
    <source>
        <strain evidence="23">DSM 15282</strain>
    </source>
</reference>
<dbReference type="FunFam" id="3.30.565.10:FF:000010">
    <property type="entry name" value="Sensor histidine kinase RcsC"/>
    <property type="match status" value="1"/>
</dbReference>
<sequence length="1359" mass="156270">MKKSDFQVVVSKSHLDSVFPFHFAFGKDFKIQVEGPSLSKLLGDIKGKSFKELFLIDRPRKDIPPYEELKSMLDQTFILYSKGERKMRFRGQFVSFEELDHVVFLGTPWFSSIEQVVENDLAISDFAPLDPMVDLLHLIKNQELAAEDLKHLIDTVNDQKKNLEKLSYVASANRNGILFTDQEGHITYANEGYQNQTGYKLKEIIGNTPLSLGHGPETDKEEVKKMLEAFYAKQPFKLELKHYRKNGSWFWCRLIGQLISDKSGKFLHYFTLLEDVTLEKESKEKVAAFEKTFRQVLEFSGDNVWEHDFRTEKTVFSNQINNFLGLDFDEKTDLAKVWFQKIYPEDLPLVRENDRKYRSGEINSHQLEYRLFHADGSLKWVMDRGIVIEKDDNGLPLKIIGTHSDITHQKASEEELKEVNKKLGSVLNELKDVIWSVKYPTFETLFFTPSAEELFELDMDVMVNTTDWWGKVVHPEDLHVLDEIFEEVEINKEYVKEYRLKTSSGKVKWVQNKGKLIYENGRPDRLNGILIDISERKKTEDLLEAQEKLKNVLIEISSTYINMDLLEVDQKIQSSLEQLGQFVNADRAYIFSYDFEADTCSCTFEWCGEEVPSEFERIQKVPLHYLEKWVESHQKGEPFRIRNVDELEGEEWEEIKGKLSKRGIKSLITLPMIHGKDLLGFVGFDSIKVHHEYTQKEIELLFVFTQMLVNVQKRQQFEALLYRQEEKFRNIISNMSLGLLEVDNEETVLHANQTFCDMAGYKMDELIGSKATDLLLTEESKKTILKKSESRKFGHTDSYELQYRRPNGELRWWLISGAPNYNDNGQLTGSIGIHLDITAQKKLEEELIRQREEAEKSKRAKELFFANMSHEIRTPMNAIVGMGEQLGKTDLEPKQEKYLGVIQASAKHLMVVLKDILDLSKLEAGKMSIESIGFKPKEVMERIIEMMGPKAEEKRLDFKISFFDPKINPVLIGDPYRINQILLNLLSNSIKFTEKGEVSLSCQLESDLSASQVLKIQVKDTGIGMDQSFISGNFEKYSQEDSSITRKYGGTGLGLSITTELLRLMGGRMEIDSEKGVGTTISIILPLQKGSEKDVPVEEVKSVDTSALQDCSILVVDDNEFNRMVAITILEQNGIKAETATNGKEAVETYKNGQFDLILMDVQMPVMDGIQATKIIREELKSKVPIVALTAFAMKGDEAHYLSKGMDSYLSKPFQEEDLLQVISRFLSNDPLEIKSKKVKKAAKTRYSLEELEAIGKGNRSFVDKMLSLFIQNAEEGIKGLQVLFDKSDFEGVRKLAHRIKPSVKMMKIHEISDEVRELEMEINNQGNSERMQYLINHILEVLQDVVIEIKENEHEQVD</sequence>
<dbReference type="SUPFAM" id="SSF47226">
    <property type="entry name" value="Histidine-containing phosphotransfer domain, HPT domain"/>
    <property type="match status" value="1"/>
</dbReference>
<name>A0A1I5AWJ4_9BACT</name>
<dbReference type="Pfam" id="PF08447">
    <property type="entry name" value="PAS_3"/>
    <property type="match status" value="2"/>
</dbReference>
<dbReference type="SMART" id="SM00086">
    <property type="entry name" value="PAC"/>
    <property type="match status" value="4"/>
</dbReference>
<evidence type="ECO:0000256" key="3">
    <source>
        <dbReference type="ARBA" id="ARBA00022475"/>
    </source>
</evidence>
<evidence type="ECO:0000256" key="7">
    <source>
        <dbReference type="ARBA" id="ARBA00022741"/>
    </source>
</evidence>
<feature type="domain" description="Response regulatory" evidence="18">
    <location>
        <begin position="1112"/>
        <end position="1227"/>
    </location>
</feature>
<dbReference type="Pfam" id="PF02518">
    <property type="entry name" value="HATPase_c"/>
    <property type="match status" value="1"/>
</dbReference>
<dbReference type="Pfam" id="PF07701">
    <property type="entry name" value="HNOBA"/>
    <property type="match status" value="1"/>
</dbReference>
<evidence type="ECO:0000259" key="17">
    <source>
        <dbReference type="PROSITE" id="PS50109"/>
    </source>
</evidence>
<evidence type="ECO:0000256" key="1">
    <source>
        <dbReference type="ARBA" id="ARBA00000085"/>
    </source>
</evidence>
<protein>
    <submittedName>
        <fullName evidence="22">PAS domain S-box-containing protein</fullName>
    </submittedName>
</protein>
<evidence type="ECO:0000256" key="16">
    <source>
        <dbReference type="SAM" id="Coils"/>
    </source>
</evidence>
<dbReference type="SUPFAM" id="SSF55874">
    <property type="entry name" value="ATPase domain of HSP90 chaperone/DNA topoisomerase II/histidine kinase"/>
    <property type="match status" value="1"/>
</dbReference>
<dbReference type="InterPro" id="IPR011645">
    <property type="entry name" value="HNOB_dom_associated"/>
</dbReference>
<feature type="domain" description="PAC" evidence="20">
    <location>
        <begin position="797"/>
        <end position="849"/>
    </location>
</feature>
<evidence type="ECO:0000256" key="5">
    <source>
        <dbReference type="ARBA" id="ARBA00022679"/>
    </source>
</evidence>
<dbReference type="InterPro" id="IPR042463">
    <property type="entry name" value="HNOB_dom_associated_sf"/>
</dbReference>
<feature type="domain" description="PAS" evidence="19">
    <location>
        <begin position="724"/>
        <end position="786"/>
    </location>
</feature>
<keyword evidence="4 15" id="KW-0597">Phosphoprotein</keyword>
<feature type="coiled-coil region" evidence="16">
    <location>
        <begin position="139"/>
        <end position="166"/>
    </location>
</feature>
<dbReference type="RefSeq" id="WP_091649308.1">
    <property type="nucleotide sequence ID" value="NZ_FOVW01000001.1"/>
</dbReference>
<dbReference type="Gene3D" id="3.30.450.260">
    <property type="entry name" value="Haem NO binding associated domain"/>
    <property type="match status" value="1"/>
</dbReference>
<dbReference type="InterPro" id="IPR013655">
    <property type="entry name" value="PAS_fold_3"/>
</dbReference>
<dbReference type="GO" id="GO:0004383">
    <property type="term" value="F:guanylate cyclase activity"/>
    <property type="evidence" value="ECO:0007669"/>
    <property type="project" value="InterPro"/>
</dbReference>
<comment type="catalytic activity">
    <reaction evidence="1">
        <text>ATP + protein L-histidine = ADP + protein N-phospho-L-histidine.</text>
        <dbReference type="EC" id="2.7.13.3"/>
    </reaction>
</comment>
<dbReference type="InterPro" id="IPR036097">
    <property type="entry name" value="HisK_dim/P_sf"/>
</dbReference>
<dbReference type="InterPro" id="IPR036890">
    <property type="entry name" value="HATPase_C_sf"/>
</dbReference>
<dbReference type="InterPro" id="IPR004358">
    <property type="entry name" value="Sig_transdc_His_kin-like_C"/>
</dbReference>
<keyword evidence="11" id="KW-0902">Two-component regulatory system</keyword>
<evidence type="ECO:0000256" key="10">
    <source>
        <dbReference type="ARBA" id="ARBA00022989"/>
    </source>
</evidence>
<dbReference type="CDD" id="cd00130">
    <property type="entry name" value="PAS"/>
    <property type="match status" value="4"/>
</dbReference>
<evidence type="ECO:0000313" key="22">
    <source>
        <dbReference type="EMBL" id="SFN66886.1"/>
    </source>
</evidence>
<dbReference type="InterPro" id="IPR000700">
    <property type="entry name" value="PAS-assoc_C"/>
</dbReference>
<feature type="domain" description="HPt" evidence="21">
    <location>
        <begin position="1259"/>
        <end position="1357"/>
    </location>
</feature>
<dbReference type="Pfam" id="PF01627">
    <property type="entry name" value="Hpt"/>
    <property type="match status" value="1"/>
</dbReference>
<keyword evidence="23" id="KW-1185">Reference proteome</keyword>
<dbReference type="PROSITE" id="PS50109">
    <property type="entry name" value="HIS_KIN"/>
    <property type="match status" value="1"/>
</dbReference>
<dbReference type="InterPro" id="IPR003594">
    <property type="entry name" value="HATPase_dom"/>
</dbReference>
<dbReference type="SUPFAM" id="SSF47384">
    <property type="entry name" value="Homodimeric domain of signal transducing histidine kinase"/>
    <property type="match status" value="1"/>
</dbReference>
<organism evidence="22 23">
    <name type="scientific">Algoriphagus ornithinivorans</name>
    <dbReference type="NCBI Taxonomy" id="226506"/>
    <lineage>
        <taxon>Bacteria</taxon>
        <taxon>Pseudomonadati</taxon>
        <taxon>Bacteroidota</taxon>
        <taxon>Cytophagia</taxon>
        <taxon>Cytophagales</taxon>
        <taxon>Cyclobacteriaceae</taxon>
        <taxon>Algoriphagus</taxon>
    </lineage>
</organism>
<feature type="domain" description="PAC" evidence="20">
    <location>
        <begin position="494"/>
        <end position="545"/>
    </location>
</feature>
<dbReference type="InterPro" id="IPR000014">
    <property type="entry name" value="PAS"/>
</dbReference>
<keyword evidence="12" id="KW-0472">Membrane</keyword>
<evidence type="ECO:0000259" key="21">
    <source>
        <dbReference type="PROSITE" id="PS50894"/>
    </source>
</evidence>
<dbReference type="EMBL" id="FOVW01000001">
    <property type="protein sequence ID" value="SFN66886.1"/>
    <property type="molecule type" value="Genomic_DNA"/>
</dbReference>
<evidence type="ECO:0000256" key="11">
    <source>
        <dbReference type="ARBA" id="ARBA00023012"/>
    </source>
</evidence>
<dbReference type="GO" id="GO:0000155">
    <property type="term" value="F:phosphorelay sensor kinase activity"/>
    <property type="evidence" value="ECO:0007669"/>
    <property type="project" value="InterPro"/>
</dbReference>
<dbReference type="InterPro" id="IPR005467">
    <property type="entry name" value="His_kinase_dom"/>
</dbReference>
<keyword evidence="6" id="KW-0812">Transmembrane</keyword>
<evidence type="ECO:0000256" key="2">
    <source>
        <dbReference type="ARBA" id="ARBA00004651"/>
    </source>
</evidence>
<keyword evidence="10" id="KW-1133">Transmembrane helix</keyword>
<dbReference type="Gene3D" id="1.20.120.160">
    <property type="entry name" value="HPT domain"/>
    <property type="match status" value="1"/>
</dbReference>
<dbReference type="Gene3D" id="3.30.565.10">
    <property type="entry name" value="Histidine kinase-like ATPase, C-terminal domain"/>
    <property type="match status" value="1"/>
</dbReference>
<dbReference type="GO" id="GO:0005886">
    <property type="term" value="C:plasma membrane"/>
    <property type="evidence" value="ECO:0007669"/>
    <property type="project" value="UniProtKB-SubCell"/>
</dbReference>
<dbReference type="InterPro" id="IPR003018">
    <property type="entry name" value="GAF"/>
</dbReference>
<dbReference type="Gene3D" id="3.30.450.40">
    <property type="match status" value="1"/>
</dbReference>
<dbReference type="PROSITE" id="PS50113">
    <property type="entry name" value="PAC"/>
    <property type="match status" value="4"/>
</dbReference>
<dbReference type="CDD" id="cd00088">
    <property type="entry name" value="HPT"/>
    <property type="match status" value="1"/>
</dbReference>
<accession>A0A1I5AWJ4</accession>
<feature type="modified residue" description="Phosphohistidine" evidence="14">
    <location>
        <position position="1298"/>
    </location>
</feature>
<gene>
    <name evidence="22" type="ORF">SAMN04488519_101303</name>
</gene>
<dbReference type="Pfam" id="PF01590">
    <property type="entry name" value="GAF"/>
    <property type="match status" value="1"/>
</dbReference>
<dbReference type="InterPro" id="IPR001610">
    <property type="entry name" value="PAC"/>
</dbReference>
<evidence type="ECO:0000256" key="8">
    <source>
        <dbReference type="ARBA" id="ARBA00022777"/>
    </source>
</evidence>
<dbReference type="Pfam" id="PF00072">
    <property type="entry name" value="Response_reg"/>
    <property type="match status" value="1"/>
</dbReference>
<dbReference type="PROSITE" id="PS50112">
    <property type="entry name" value="PAS"/>
    <property type="match status" value="2"/>
</dbReference>
<dbReference type="InterPro" id="IPR011006">
    <property type="entry name" value="CheY-like_superfamily"/>
</dbReference>
<dbReference type="SMART" id="SM00388">
    <property type="entry name" value="HisKA"/>
    <property type="match status" value="1"/>
</dbReference>
<dbReference type="Proteomes" id="UP000199564">
    <property type="component" value="Unassembled WGS sequence"/>
</dbReference>
<evidence type="ECO:0000256" key="9">
    <source>
        <dbReference type="ARBA" id="ARBA00022840"/>
    </source>
</evidence>
<dbReference type="InterPro" id="IPR003661">
    <property type="entry name" value="HisK_dim/P_dom"/>
</dbReference>
<keyword evidence="8" id="KW-0418">Kinase</keyword>
<dbReference type="CDD" id="cd16922">
    <property type="entry name" value="HATPase_EvgS-ArcB-TorS-like"/>
    <property type="match status" value="1"/>
</dbReference>
<dbReference type="Gene3D" id="1.10.287.130">
    <property type="match status" value="1"/>
</dbReference>
<keyword evidence="16" id="KW-0175">Coiled coil</keyword>
<keyword evidence="9" id="KW-0067">ATP-binding</keyword>
<dbReference type="SMART" id="SM00091">
    <property type="entry name" value="PAS"/>
    <property type="match status" value="4"/>
</dbReference>
<evidence type="ECO:0000259" key="20">
    <source>
        <dbReference type="PROSITE" id="PS50113"/>
    </source>
</evidence>
<evidence type="ECO:0000256" key="15">
    <source>
        <dbReference type="PROSITE-ProRule" id="PRU00169"/>
    </source>
</evidence>
<dbReference type="Gene3D" id="3.40.50.2300">
    <property type="match status" value="1"/>
</dbReference>
<dbReference type="Pfam" id="PF13426">
    <property type="entry name" value="PAS_9"/>
    <property type="match status" value="2"/>
</dbReference>
<keyword evidence="3" id="KW-1003">Cell membrane</keyword>
<dbReference type="NCBIfam" id="TIGR00229">
    <property type="entry name" value="sensory_box"/>
    <property type="match status" value="4"/>
</dbReference>
<dbReference type="CDD" id="cd00082">
    <property type="entry name" value="HisKA"/>
    <property type="match status" value="1"/>
</dbReference>
<evidence type="ECO:0000259" key="18">
    <source>
        <dbReference type="PROSITE" id="PS50110"/>
    </source>
</evidence>
<feature type="domain" description="Histidine kinase" evidence="17">
    <location>
        <begin position="867"/>
        <end position="1089"/>
    </location>
</feature>
<feature type="domain" description="PAC" evidence="20">
    <location>
        <begin position="365"/>
        <end position="418"/>
    </location>
</feature>
<keyword evidence="13" id="KW-0141">cGMP biosynthesis</keyword>
<dbReference type="InterPro" id="IPR035965">
    <property type="entry name" value="PAS-like_dom_sf"/>
</dbReference>
<dbReference type="SMART" id="SM00387">
    <property type="entry name" value="HATPase_c"/>
    <property type="match status" value="1"/>
</dbReference>
<dbReference type="STRING" id="226506.SAMN04488519_101303"/>
<proteinExistence type="predicted"/>
<dbReference type="InterPro" id="IPR029016">
    <property type="entry name" value="GAF-like_dom_sf"/>
</dbReference>
<dbReference type="Pfam" id="PF00512">
    <property type="entry name" value="HisKA"/>
    <property type="match status" value="1"/>
</dbReference>